<evidence type="ECO:0000259" key="1">
    <source>
        <dbReference type="Pfam" id="PF13966"/>
    </source>
</evidence>
<reference evidence="2" key="5">
    <citation type="journal article" date="2021" name="G3 (Bethesda)">
        <title>Aegilops tauschii genome assembly Aet v5.0 features greater sequence contiguity and improved annotation.</title>
        <authorList>
            <person name="Wang L."/>
            <person name="Zhu T."/>
            <person name="Rodriguez J.C."/>
            <person name="Deal K.R."/>
            <person name="Dubcovsky J."/>
            <person name="McGuire P.E."/>
            <person name="Lux T."/>
            <person name="Spannagl M."/>
            <person name="Mayer K.F.X."/>
            <person name="Baldrich P."/>
            <person name="Meyers B.C."/>
            <person name="Huo N."/>
            <person name="Gu Y.Q."/>
            <person name="Zhou H."/>
            <person name="Devos K.M."/>
            <person name="Bennetzen J.L."/>
            <person name="Unver T."/>
            <person name="Budak H."/>
            <person name="Gulick P.J."/>
            <person name="Galiba G."/>
            <person name="Kalapos B."/>
            <person name="Nelson D.R."/>
            <person name="Li P."/>
            <person name="You F.M."/>
            <person name="Luo M.C."/>
            <person name="Dvorak J."/>
        </authorList>
    </citation>
    <scope>NUCLEOTIDE SEQUENCE [LARGE SCALE GENOMIC DNA]</scope>
    <source>
        <strain evidence="2">cv. AL8/78</strain>
    </source>
</reference>
<dbReference type="PANTHER" id="PTHR33116:SF78">
    <property type="entry name" value="OS12G0587133 PROTEIN"/>
    <property type="match status" value="1"/>
</dbReference>
<reference evidence="2" key="4">
    <citation type="submission" date="2019-03" db="UniProtKB">
        <authorList>
            <consortium name="EnsemblPlants"/>
        </authorList>
    </citation>
    <scope>IDENTIFICATION</scope>
</reference>
<dbReference type="Gramene" id="AET2Gv20544200.1">
    <property type="protein sequence ID" value="AET2Gv20544200.1"/>
    <property type="gene ID" value="AET2Gv20544200"/>
</dbReference>
<dbReference type="PANTHER" id="PTHR33116">
    <property type="entry name" value="REVERSE TRANSCRIPTASE ZINC-BINDING DOMAIN-CONTAINING PROTEIN-RELATED-RELATED"/>
    <property type="match status" value="1"/>
</dbReference>
<dbReference type="Pfam" id="PF13966">
    <property type="entry name" value="zf-RVT"/>
    <property type="match status" value="1"/>
</dbReference>
<feature type="domain" description="Reverse transcriptase zinc-binding" evidence="1">
    <location>
        <begin position="9"/>
        <end position="93"/>
    </location>
</feature>
<sequence length="162" mass="19176">WKWTTSRSYSAKSCYKATFQGSIHSDSWKFIWKSWAPTRVRFFHWLADQDQCWTADRLARRGLQHHDPCLLCCPDPETMDHLLLRCPFSRQVWHDIIAWLRMPCTPPRHEPSLLDWWHTARQGTPQSMRKGLASMALLTPWMIWKHRNSCVFEGALPSAQDL</sequence>
<keyword evidence="3" id="KW-1185">Reference proteome</keyword>
<evidence type="ECO:0000313" key="3">
    <source>
        <dbReference type="Proteomes" id="UP000015105"/>
    </source>
</evidence>
<proteinExistence type="predicted"/>
<dbReference type="InterPro" id="IPR026960">
    <property type="entry name" value="RVT-Znf"/>
</dbReference>
<reference evidence="3" key="1">
    <citation type="journal article" date="2014" name="Science">
        <title>Ancient hybridizations among the ancestral genomes of bread wheat.</title>
        <authorList>
            <consortium name="International Wheat Genome Sequencing Consortium,"/>
            <person name="Marcussen T."/>
            <person name="Sandve S.R."/>
            <person name="Heier L."/>
            <person name="Spannagl M."/>
            <person name="Pfeifer M."/>
            <person name="Jakobsen K.S."/>
            <person name="Wulff B.B."/>
            <person name="Steuernagel B."/>
            <person name="Mayer K.F."/>
            <person name="Olsen O.A."/>
        </authorList>
    </citation>
    <scope>NUCLEOTIDE SEQUENCE [LARGE SCALE GENOMIC DNA]</scope>
    <source>
        <strain evidence="3">cv. AL8/78</strain>
    </source>
</reference>
<protein>
    <recommendedName>
        <fullName evidence="1">Reverse transcriptase zinc-binding domain-containing protein</fullName>
    </recommendedName>
</protein>
<accession>A0A453BKJ8</accession>
<dbReference type="Proteomes" id="UP000015105">
    <property type="component" value="Chromosome 2D"/>
</dbReference>
<name>A0A453BKJ8_AEGTS</name>
<evidence type="ECO:0000313" key="2">
    <source>
        <dbReference type="EnsemblPlants" id="AET2Gv20544200.1"/>
    </source>
</evidence>
<dbReference type="EnsemblPlants" id="AET2Gv20544200.1">
    <property type="protein sequence ID" value="AET2Gv20544200.1"/>
    <property type="gene ID" value="AET2Gv20544200"/>
</dbReference>
<reference evidence="3" key="2">
    <citation type="journal article" date="2017" name="Nat. Plants">
        <title>The Aegilops tauschii genome reveals multiple impacts of transposons.</title>
        <authorList>
            <person name="Zhao G."/>
            <person name="Zou C."/>
            <person name="Li K."/>
            <person name="Wang K."/>
            <person name="Li T."/>
            <person name="Gao L."/>
            <person name="Zhang X."/>
            <person name="Wang H."/>
            <person name="Yang Z."/>
            <person name="Liu X."/>
            <person name="Jiang W."/>
            <person name="Mao L."/>
            <person name="Kong X."/>
            <person name="Jiao Y."/>
            <person name="Jia J."/>
        </authorList>
    </citation>
    <scope>NUCLEOTIDE SEQUENCE [LARGE SCALE GENOMIC DNA]</scope>
    <source>
        <strain evidence="3">cv. AL8/78</strain>
    </source>
</reference>
<organism evidence="2 3">
    <name type="scientific">Aegilops tauschii subsp. strangulata</name>
    <name type="common">Goatgrass</name>
    <dbReference type="NCBI Taxonomy" id="200361"/>
    <lineage>
        <taxon>Eukaryota</taxon>
        <taxon>Viridiplantae</taxon>
        <taxon>Streptophyta</taxon>
        <taxon>Embryophyta</taxon>
        <taxon>Tracheophyta</taxon>
        <taxon>Spermatophyta</taxon>
        <taxon>Magnoliopsida</taxon>
        <taxon>Liliopsida</taxon>
        <taxon>Poales</taxon>
        <taxon>Poaceae</taxon>
        <taxon>BOP clade</taxon>
        <taxon>Pooideae</taxon>
        <taxon>Triticodae</taxon>
        <taxon>Triticeae</taxon>
        <taxon>Triticinae</taxon>
        <taxon>Aegilops</taxon>
    </lineage>
</organism>
<reference evidence="2" key="3">
    <citation type="journal article" date="2017" name="Nature">
        <title>Genome sequence of the progenitor of the wheat D genome Aegilops tauschii.</title>
        <authorList>
            <person name="Luo M.C."/>
            <person name="Gu Y.Q."/>
            <person name="Puiu D."/>
            <person name="Wang H."/>
            <person name="Twardziok S.O."/>
            <person name="Deal K.R."/>
            <person name="Huo N."/>
            <person name="Zhu T."/>
            <person name="Wang L."/>
            <person name="Wang Y."/>
            <person name="McGuire P.E."/>
            <person name="Liu S."/>
            <person name="Long H."/>
            <person name="Ramasamy R.K."/>
            <person name="Rodriguez J.C."/>
            <person name="Van S.L."/>
            <person name="Yuan L."/>
            <person name="Wang Z."/>
            <person name="Xia Z."/>
            <person name="Xiao L."/>
            <person name="Anderson O.D."/>
            <person name="Ouyang S."/>
            <person name="Liang Y."/>
            <person name="Zimin A.V."/>
            <person name="Pertea G."/>
            <person name="Qi P."/>
            <person name="Bennetzen J.L."/>
            <person name="Dai X."/>
            <person name="Dawson M.W."/>
            <person name="Muller H.G."/>
            <person name="Kugler K."/>
            <person name="Rivarola-Duarte L."/>
            <person name="Spannagl M."/>
            <person name="Mayer K.F.X."/>
            <person name="Lu F.H."/>
            <person name="Bevan M.W."/>
            <person name="Leroy P."/>
            <person name="Li P."/>
            <person name="You F.M."/>
            <person name="Sun Q."/>
            <person name="Liu Z."/>
            <person name="Lyons E."/>
            <person name="Wicker T."/>
            <person name="Salzberg S.L."/>
            <person name="Devos K.M."/>
            <person name="Dvorak J."/>
        </authorList>
    </citation>
    <scope>NUCLEOTIDE SEQUENCE [LARGE SCALE GENOMIC DNA]</scope>
    <source>
        <strain evidence="2">cv. AL8/78</strain>
    </source>
</reference>
<dbReference type="AlphaFoldDB" id="A0A453BKJ8"/>